<feature type="domain" description="Response regulatory" evidence="5">
    <location>
        <begin position="4"/>
        <end position="120"/>
    </location>
</feature>
<evidence type="ECO:0000259" key="5">
    <source>
        <dbReference type="PROSITE" id="PS50110"/>
    </source>
</evidence>
<gene>
    <name evidence="6" type="ORF">HGH91_13220</name>
</gene>
<dbReference type="InterPro" id="IPR001789">
    <property type="entry name" value="Sig_transdc_resp-reg_receiver"/>
</dbReference>
<dbReference type="PANTHER" id="PTHR43214:SF43">
    <property type="entry name" value="TWO-COMPONENT RESPONSE REGULATOR"/>
    <property type="match status" value="1"/>
</dbReference>
<dbReference type="PROSITE" id="PS50043">
    <property type="entry name" value="HTH_LUXR_2"/>
    <property type="match status" value="1"/>
</dbReference>
<dbReference type="RefSeq" id="WP_168738877.1">
    <property type="nucleotide sequence ID" value="NZ_JABAHZ010000002.1"/>
</dbReference>
<dbReference type="PROSITE" id="PS50110">
    <property type="entry name" value="RESPONSE_REGULATORY"/>
    <property type="match status" value="1"/>
</dbReference>
<dbReference type="Proteomes" id="UP000552864">
    <property type="component" value="Unassembled WGS sequence"/>
</dbReference>
<dbReference type="SUPFAM" id="SSF46894">
    <property type="entry name" value="C-terminal effector domain of the bipartite response regulators"/>
    <property type="match status" value="1"/>
</dbReference>
<dbReference type="SUPFAM" id="SSF52172">
    <property type="entry name" value="CheY-like"/>
    <property type="match status" value="1"/>
</dbReference>
<feature type="domain" description="HTH luxR-type" evidence="4">
    <location>
        <begin position="144"/>
        <end position="209"/>
    </location>
</feature>
<dbReference type="SMART" id="SM00448">
    <property type="entry name" value="REC"/>
    <property type="match status" value="1"/>
</dbReference>
<dbReference type="GO" id="GO:0003677">
    <property type="term" value="F:DNA binding"/>
    <property type="evidence" value="ECO:0007669"/>
    <property type="project" value="UniProtKB-KW"/>
</dbReference>
<dbReference type="InterPro" id="IPR039420">
    <property type="entry name" value="WalR-like"/>
</dbReference>
<reference evidence="6 7" key="1">
    <citation type="submission" date="2020-04" db="EMBL/GenBank/DDBJ databases">
        <authorList>
            <person name="Yin C."/>
        </authorList>
    </citation>
    <scope>NUCLEOTIDE SEQUENCE [LARGE SCALE GENOMIC DNA]</scope>
    <source>
        <strain evidence="6 7">Ak56</strain>
    </source>
</reference>
<dbReference type="InterPro" id="IPR058245">
    <property type="entry name" value="NreC/VraR/RcsB-like_REC"/>
</dbReference>
<dbReference type="InterPro" id="IPR000792">
    <property type="entry name" value="Tscrpt_reg_LuxR_C"/>
</dbReference>
<evidence type="ECO:0000259" key="4">
    <source>
        <dbReference type="PROSITE" id="PS50043"/>
    </source>
</evidence>
<dbReference type="GO" id="GO:0006355">
    <property type="term" value="P:regulation of DNA-templated transcription"/>
    <property type="evidence" value="ECO:0007669"/>
    <property type="project" value="InterPro"/>
</dbReference>
<evidence type="ECO:0000313" key="6">
    <source>
        <dbReference type="EMBL" id="NLR79591.1"/>
    </source>
</evidence>
<dbReference type="PRINTS" id="PR00038">
    <property type="entry name" value="HTHLUXR"/>
</dbReference>
<sequence>MPIKVAITDDHLLVINGIKAMLAPYSQVQVVYESHVSTTLMTALPAVQPDVLLLDIQMPDLDGMELCKQVRKNYPGIKVIALSSFMESHYVKQMLRNGAMGYLLKNTNPEKLITAIETVYAGDQFLDDIIRRQLLNEMLTGQKRSGYDIPLTRREVEILKLIAEEYSNQEIAATLFISLRTVETHRLNLTQKLAVKNTAGLVKEALKRGIIE</sequence>
<protein>
    <submittedName>
        <fullName evidence="6">Response regulator transcription factor</fullName>
    </submittedName>
</protein>
<keyword evidence="2" id="KW-0238">DNA-binding</keyword>
<proteinExistence type="predicted"/>
<feature type="modified residue" description="4-aspartylphosphate" evidence="3">
    <location>
        <position position="55"/>
    </location>
</feature>
<accession>A0A847SCS2</accession>
<dbReference type="EMBL" id="JABAHZ010000002">
    <property type="protein sequence ID" value="NLR79591.1"/>
    <property type="molecule type" value="Genomic_DNA"/>
</dbReference>
<dbReference type="Pfam" id="PF00196">
    <property type="entry name" value="GerE"/>
    <property type="match status" value="1"/>
</dbReference>
<dbReference type="InterPro" id="IPR011006">
    <property type="entry name" value="CheY-like_superfamily"/>
</dbReference>
<dbReference type="CDD" id="cd17535">
    <property type="entry name" value="REC_NarL-like"/>
    <property type="match status" value="1"/>
</dbReference>
<keyword evidence="1 3" id="KW-0597">Phosphoprotein</keyword>
<evidence type="ECO:0000313" key="7">
    <source>
        <dbReference type="Proteomes" id="UP000552864"/>
    </source>
</evidence>
<evidence type="ECO:0000256" key="2">
    <source>
        <dbReference type="ARBA" id="ARBA00023125"/>
    </source>
</evidence>
<keyword evidence="7" id="KW-1185">Reference proteome</keyword>
<organism evidence="6 7">
    <name type="scientific">Chitinophaga eiseniae</name>
    <dbReference type="NCBI Taxonomy" id="634771"/>
    <lineage>
        <taxon>Bacteria</taxon>
        <taxon>Pseudomonadati</taxon>
        <taxon>Bacteroidota</taxon>
        <taxon>Chitinophagia</taxon>
        <taxon>Chitinophagales</taxon>
        <taxon>Chitinophagaceae</taxon>
        <taxon>Chitinophaga</taxon>
    </lineage>
</organism>
<evidence type="ECO:0000256" key="1">
    <source>
        <dbReference type="ARBA" id="ARBA00022553"/>
    </source>
</evidence>
<name>A0A847SCS2_9BACT</name>
<dbReference type="CDD" id="cd06170">
    <property type="entry name" value="LuxR_C_like"/>
    <property type="match status" value="1"/>
</dbReference>
<dbReference type="GO" id="GO:0000160">
    <property type="term" value="P:phosphorelay signal transduction system"/>
    <property type="evidence" value="ECO:0007669"/>
    <property type="project" value="InterPro"/>
</dbReference>
<dbReference type="InterPro" id="IPR016032">
    <property type="entry name" value="Sig_transdc_resp-reg_C-effctor"/>
</dbReference>
<comment type="caution">
    <text evidence="6">The sequence shown here is derived from an EMBL/GenBank/DDBJ whole genome shotgun (WGS) entry which is preliminary data.</text>
</comment>
<dbReference type="PANTHER" id="PTHR43214">
    <property type="entry name" value="TWO-COMPONENT RESPONSE REGULATOR"/>
    <property type="match status" value="1"/>
</dbReference>
<dbReference type="AlphaFoldDB" id="A0A847SCS2"/>
<dbReference type="Gene3D" id="3.40.50.2300">
    <property type="match status" value="1"/>
</dbReference>
<evidence type="ECO:0000256" key="3">
    <source>
        <dbReference type="PROSITE-ProRule" id="PRU00169"/>
    </source>
</evidence>
<dbReference type="SMART" id="SM00421">
    <property type="entry name" value="HTH_LUXR"/>
    <property type="match status" value="1"/>
</dbReference>
<dbReference type="Pfam" id="PF00072">
    <property type="entry name" value="Response_reg"/>
    <property type="match status" value="1"/>
</dbReference>